<dbReference type="AlphaFoldDB" id="A0AAD4R206"/>
<protein>
    <submittedName>
        <fullName evidence="1">Uncharacterized protein</fullName>
    </submittedName>
</protein>
<evidence type="ECO:0000313" key="2">
    <source>
        <dbReference type="Proteomes" id="UP001201812"/>
    </source>
</evidence>
<keyword evidence="2" id="KW-1185">Reference proteome</keyword>
<sequence length="113" mass="13181">MLKSNAKKTRLLNPAAVIQNLARFAQQKLRHVLETKGTARKVIYFKVIYLNFNENISFGFKDANRIVFLLRQLLEKSKNLKDWFKKSPVKGQLKIFSSEKVLKEKLQVNDEEG</sequence>
<gene>
    <name evidence="1" type="ORF">DdX_14313</name>
</gene>
<proteinExistence type="predicted"/>
<comment type="caution">
    <text evidence="1">The sequence shown here is derived from an EMBL/GenBank/DDBJ whole genome shotgun (WGS) entry which is preliminary data.</text>
</comment>
<evidence type="ECO:0000313" key="1">
    <source>
        <dbReference type="EMBL" id="KAI1704317.1"/>
    </source>
</evidence>
<dbReference type="EMBL" id="JAKKPZ010000069">
    <property type="protein sequence ID" value="KAI1704317.1"/>
    <property type="molecule type" value="Genomic_DNA"/>
</dbReference>
<name>A0AAD4R206_9BILA</name>
<organism evidence="1 2">
    <name type="scientific">Ditylenchus destructor</name>
    <dbReference type="NCBI Taxonomy" id="166010"/>
    <lineage>
        <taxon>Eukaryota</taxon>
        <taxon>Metazoa</taxon>
        <taxon>Ecdysozoa</taxon>
        <taxon>Nematoda</taxon>
        <taxon>Chromadorea</taxon>
        <taxon>Rhabditida</taxon>
        <taxon>Tylenchina</taxon>
        <taxon>Tylenchomorpha</taxon>
        <taxon>Sphaerularioidea</taxon>
        <taxon>Anguinidae</taxon>
        <taxon>Anguininae</taxon>
        <taxon>Ditylenchus</taxon>
    </lineage>
</organism>
<dbReference type="Proteomes" id="UP001201812">
    <property type="component" value="Unassembled WGS sequence"/>
</dbReference>
<accession>A0AAD4R206</accession>
<reference evidence="1" key="1">
    <citation type="submission" date="2022-01" db="EMBL/GenBank/DDBJ databases">
        <title>Genome Sequence Resource for Two Populations of Ditylenchus destructor, the Migratory Endoparasitic Phytonematode.</title>
        <authorList>
            <person name="Zhang H."/>
            <person name="Lin R."/>
            <person name="Xie B."/>
        </authorList>
    </citation>
    <scope>NUCLEOTIDE SEQUENCE</scope>
    <source>
        <strain evidence="1">BazhouSP</strain>
    </source>
</reference>